<name>A0A8J8T2X7_HALGN</name>
<comment type="similarity">
    <text evidence="1">Belongs to the CFAP97 family.</text>
</comment>
<reference evidence="3" key="1">
    <citation type="submission" date="2019-06" db="EMBL/GenBank/DDBJ databases">
        <authorList>
            <person name="Zheng W."/>
        </authorList>
    </citation>
    <scope>NUCLEOTIDE SEQUENCE</scope>
    <source>
        <strain evidence="3">QDHG01</strain>
    </source>
</reference>
<feature type="region of interest" description="Disordered" evidence="2">
    <location>
        <begin position="328"/>
        <end position="364"/>
    </location>
</feature>
<dbReference type="AlphaFoldDB" id="A0A8J8T2X7"/>
<accession>A0A8J8T2X7</accession>
<protein>
    <submittedName>
        <fullName evidence="3">Uncharacterized protein</fullName>
    </submittedName>
</protein>
<evidence type="ECO:0000256" key="2">
    <source>
        <dbReference type="SAM" id="MobiDB-lite"/>
    </source>
</evidence>
<evidence type="ECO:0000313" key="4">
    <source>
        <dbReference type="Proteomes" id="UP000785679"/>
    </source>
</evidence>
<evidence type="ECO:0000256" key="1">
    <source>
        <dbReference type="ARBA" id="ARBA00008315"/>
    </source>
</evidence>
<keyword evidence="4" id="KW-1185">Reference proteome</keyword>
<evidence type="ECO:0000313" key="3">
    <source>
        <dbReference type="EMBL" id="TNV80297.1"/>
    </source>
</evidence>
<dbReference type="Pfam" id="PF13879">
    <property type="entry name" value="Hmw_CFAP97"/>
    <property type="match status" value="1"/>
</dbReference>
<gene>
    <name evidence="3" type="ORF">FGO68_gene11900</name>
</gene>
<dbReference type="EMBL" id="RRYP01007700">
    <property type="protein sequence ID" value="TNV80297.1"/>
    <property type="molecule type" value="Genomic_DNA"/>
</dbReference>
<dbReference type="Proteomes" id="UP000785679">
    <property type="component" value="Unassembled WGS sequence"/>
</dbReference>
<organism evidence="3 4">
    <name type="scientific">Halteria grandinella</name>
    <dbReference type="NCBI Taxonomy" id="5974"/>
    <lineage>
        <taxon>Eukaryota</taxon>
        <taxon>Sar</taxon>
        <taxon>Alveolata</taxon>
        <taxon>Ciliophora</taxon>
        <taxon>Intramacronucleata</taxon>
        <taxon>Spirotrichea</taxon>
        <taxon>Stichotrichia</taxon>
        <taxon>Sporadotrichida</taxon>
        <taxon>Halteriidae</taxon>
        <taxon>Halteria</taxon>
    </lineage>
</organism>
<dbReference type="InterPro" id="IPR029488">
    <property type="entry name" value="Hmw/CFAP97"/>
</dbReference>
<feature type="compositionally biased region" description="Polar residues" evidence="2">
    <location>
        <begin position="354"/>
        <end position="364"/>
    </location>
</feature>
<proteinExistence type="inferred from homology"/>
<dbReference type="OrthoDB" id="327553at2759"/>
<sequence>MKRHSSLATLSKTRKPYLQKASMDSHVLVQLSGEMDATFDFPPLQSQRQQLTKQDQNDPPLMITFDNPQEAFNYDPSQTTPKFEENKNPQNCGNPMILAISQEKLQQRPSHQTSPEKQSIKLPIMKLLPLKGLTKATPSLSSQKRLPPALQSQRGVILSETPRVVPASKILRREQNIDIKKGNIIMVKRITDIMTGSISGISQQPSQYQAQLEQRKGQERKAQLSKIMVENFRMLDRIKNSRSHYILQGPSTHAKKSLMAEKLADGLIKVPILFKHREERDHKSRAEINQSNLNLLNSSLTERQHSNQRSIITTSLIEHPKHLLKPLPISTLSMHSDKTPSSRSHYQPPPHHNPSLSHRTQSRSGCGIGSLQRVLLDIEEHRVLKNISKPYEKARAKELFERLAQIKELPEKRRVMLYKKKVAISGREDTLFIVEVARTKHKAYLTAVSMKDPHDHSVIESFRKVFEKRIASMQDCEGRQEKLEKIISQLEFVNIGTDRLKLILRDEITPVLQRKATNLGLIISRDKSTKSQDRTNSQQFTLPQVIPGLSRQQSSHYFNLQQQAI</sequence>
<comment type="caution">
    <text evidence="3">The sequence shown here is derived from an EMBL/GenBank/DDBJ whole genome shotgun (WGS) entry which is preliminary data.</text>
</comment>